<feature type="transmembrane region" description="Helical" evidence="6">
    <location>
        <begin position="87"/>
        <end position="111"/>
    </location>
</feature>
<dbReference type="PROSITE" id="PS51012">
    <property type="entry name" value="ABC_TM2"/>
    <property type="match status" value="1"/>
</dbReference>
<accession>A0ABP4YNH3</accession>
<evidence type="ECO:0000256" key="6">
    <source>
        <dbReference type="RuleBase" id="RU361157"/>
    </source>
</evidence>
<dbReference type="PIRSF" id="PIRSF006648">
    <property type="entry name" value="DrrB"/>
    <property type="match status" value="1"/>
</dbReference>
<proteinExistence type="inferred from homology"/>
<keyword evidence="6" id="KW-0813">Transport</keyword>
<dbReference type="EMBL" id="BAAALT010000141">
    <property type="protein sequence ID" value="GAA1816166.1"/>
    <property type="molecule type" value="Genomic_DNA"/>
</dbReference>
<feature type="transmembrane region" description="Helical" evidence="6">
    <location>
        <begin position="132"/>
        <end position="156"/>
    </location>
</feature>
<dbReference type="InterPro" id="IPR047817">
    <property type="entry name" value="ABC2_TM_bact-type"/>
</dbReference>
<dbReference type="Proteomes" id="UP001500218">
    <property type="component" value="Unassembled WGS sequence"/>
</dbReference>
<dbReference type="Pfam" id="PF01061">
    <property type="entry name" value="ABC2_membrane"/>
    <property type="match status" value="1"/>
</dbReference>
<feature type="transmembrane region" description="Helical" evidence="6">
    <location>
        <begin position="168"/>
        <end position="190"/>
    </location>
</feature>
<comment type="subcellular location">
    <subcellularLocation>
        <location evidence="6">Cell membrane</location>
        <topology evidence="6">Multi-pass membrane protein</topology>
    </subcellularLocation>
    <subcellularLocation>
        <location evidence="1">Membrane</location>
        <topology evidence="1">Multi-pass membrane protein</topology>
    </subcellularLocation>
</comment>
<protein>
    <recommendedName>
        <fullName evidence="6">Transport permease protein</fullName>
    </recommendedName>
</protein>
<reference evidence="9" key="1">
    <citation type="journal article" date="2019" name="Int. J. Syst. Evol. Microbiol.">
        <title>The Global Catalogue of Microorganisms (GCM) 10K type strain sequencing project: providing services to taxonomists for standard genome sequencing and annotation.</title>
        <authorList>
            <consortium name="The Broad Institute Genomics Platform"/>
            <consortium name="The Broad Institute Genome Sequencing Center for Infectious Disease"/>
            <person name="Wu L."/>
            <person name="Ma J."/>
        </authorList>
    </citation>
    <scope>NUCLEOTIDE SEQUENCE [LARGE SCALE GENOMIC DNA]</scope>
    <source>
        <strain evidence="9">JCM 13250</strain>
    </source>
</reference>
<keyword evidence="4 6" id="KW-0472">Membrane</keyword>
<keyword evidence="6" id="KW-1003">Cell membrane</keyword>
<comment type="similarity">
    <text evidence="6">Belongs to the ABC-2 integral membrane protein family.</text>
</comment>
<evidence type="ECO:0000256" key="5">
    <source>
        <dbReference type="ARBA" id="ARBA00023251"/>
    </source>
</evidence>
<feature type="domain" description="ABC transmembrane type-2" evidence="7">
    <location>
        <begin position="47"/>
        <end position="278"/>
    </location>
</feature>
<keyword evidence="5" id="KW-0046">Antibiotic resistance</keyword>
<evidence type="ECO:0000256" key="2">
    <source>
        <dbReference type="ARBA" id="ARBA00022692"/>
    </source>
</evidence>
<feature type="transmembrane region" description="Helical" evidence="6">
    <location>
        <begin position="46"/>
        <end position="67"/>
    </location>
</feature>
<evidence type="ECO:0000256" key="4">
    <source>
        <dbReference type="ARBA" id="ARBA00023136"/>
    </source>
</evidence>
<evidence type="ECO:0000313" key="8">
    <source>
        <dbReference type="EMBL" id="GAA1816166.1"/>
    </source>
</evidence>
<feature type="transmembrane region" description="Helical" evidence="6">
    <location>
        <begin position="197"/>
        <end position="215"/>
    </location>
</feature>
<organism evidence="8 9">
    <name type="scientific">Luedemannella flava</name>
    <dbReference type="NCBI Taxonomy" id="349316"/>
    <lineage>
        <taxon>Bacteria</taxon>
        <taxon>Bacillati</taxon>
        <taxon>Actinomycetota</taxon>
        <taxon>Actinomycetes</taxon>
        <taxon>Micromonosporales</taxon>
        <taxon>Micromonosporaceae</taxon>
        <taxon>Luedemannella</taxon>
    </lineage>
</organism>
<gene>
    <name evidence="8" type="ORF">GCM10009682_41370</name>
</gene>
<feature type="transmembrane region" description="Helical" evidence="6">
    <location>
        <begin position="253"/>
        <end position="272"/>
    </location>
</feature>
<dbReference type="PRINTS" id="PR00164">
    <property type="entry name" value="ABC2TRNSPORT"/>
</dbReference>
<name>A0ABP4YNH3_9ACTN</name>
<dbReference type="InterPro" id="IPR000412">
    <property type="entry name" value="ABC_2_transport"/>
</dbReference>
<keyword evidence="3 6" id="KW-1133">Transmembrane helix</keyword>
<dbReference type="PANTHER" id="PTHR43229:SF2">
    <property type="entry name" value="NODULATION PROTEIN J"/>
    <property type="match status" value="1"/>
</dbReference>
<dbReference type="PANTHER" id="PTHR43229">
    <property type="entry name" value="NODULATION PROTEIN J"/>
    <property type="match status" value="1"/>
</dbReference>
<dbReference type="InterPro" id="IPR013525">
    <property type="entry name" value="ABC2_TM"/>
</dbReference>
<keyword evidence="9" id="KW-1185">Reference proteome</keyword>
<keyword evidence="2 6" id="KW-0812">Transmembrane</keyword>
<sequence length="281" mass="30229">MILQIMAARAMASRGRLADAGGLRGTGRRSGSVTERNFATISGRSWGFFLGGLAEPFLYLFSVGYGLGARIGFVPLSDGHLVTYAAFVAPAMLAASAMNATFAAIATRFFGLHRFVRLYDTVIATPVRPIEIALGEIAWSVLCGAVYSTSFVTLMVLMDLTTWPRALLALPASLLIGAAFGGAGVIIATFMRGWPDFSLVYLAQFVLFLLSGTFVPPQHYPVVIQWLMYASPLYQSINLLRAITLGTGNPANWLVSLAYLAVFGVVGIAIAARRVNRMLYV</sequence>
<evidence type="ECO:0000313" key="9">
    <source>
        <dbReference type="Proteomes" id="UP001500218"/>
    </source>
</evidence>
<evidence type="ECO:0000256" key="1">
    <source>
        <dbReference type="ARBA" id="ARBA00004141"/>
    </source>
</evidence>
<evidence type="ECO:0000256" key="3">
    <source>
        <dbReference type="ARBA" id="ARBA00022989"/>
    </source>
</evidence>
<evidence type="ECO:0000259" key="7">
    <source>
        <dbReference type="PROSITE" id="PS51012"/>
    </source>
</evidence>
<dbReference type="InterPro" id="IPR051784">
    <property type="entry name" value="Nod_factor_ABC_transporter"/>
</dbReference>
<comment type="caution">
    <text evidence="8">The sequence shown here is derived from an EMBL/GenBank/DDBJ whole genome shotgun (WGS) entry which is preliminary data.</text>
</comment>